<accession>A0ABY2N8Y2</accession>
<protein>
    <recommendedName>
        <fullName evidence="4">Transposase</fullName>
    </recommendedName>
</protein>
<reference evidence="3" key="1">
    <citation type="journal article" date="2019" name="PLoS Negl. Trop. Dis.">
        <title>Revisiting the worldwide diversity of Leptospira species in the environment.</title>
        <authorList>
            <person name="Vincent A.T."/>
            <person name="Schiettekatte O."/>
            <person name="Bourhy P."/>
            <person name="Veyrier F.J."/>
            <person name="Picardeau M."/>
        </authorList>
    </citation>
    <scope>NUCLEOTIDE SEQUENCE [LARGE SCALE GENOMIC DNA]</scope>
    <source>
        <strain evidence="3">201702407</strain>
    </source>
</reference>
<name>A0ABY2N8Y2_9LEPT</name>
<evidence type="ECO:0000313" key="2">
    <source>
        <dbReference type="EMBL" id="TGM18775.1"/>
    </source>
</evidence>
<evidence type="ECO:0000256" key="1">
    <source>
        <dbReference type="SAM" id="MobiDB-lite"/>
    </source>
</evidence>
<feature type="compositionally biased region" description="Basic and acidic residues" evidence="1">
    <location>
        <begin position="75"/>
        <end position="91"/>
    </location>
</feature>
<dbReference type="Proteomes" id="UP000297422">
    <property type="component" value="Unassembled WGS sequence"/>
</dbReference>
<comment type="caution">
    <text evidence="2">The sequence shown here is derived from an EMBL/GenBank/DDBJ whole genome shotgun (WGS) entry which is preliminary data.</text>
</comment>
<dbReference type="RefSeq" id="WP_135684412.1">
    <property type="nucleotide sequence ID" value="NZ_RQEQ01000072.1"/>
</dbReference>
<feature type="region of interest" description="Disordered" evidence="1">
    <location>
        <begin position="1"/>
        <end position="22"/>
    </location>
</feature>
<gene>
    <name evidence="2" type="ORF">EHQ90_06430</name>
</gene>
<proteinExistence type="predicted"/>
<keyword evidence="3" id="KW-1185">Reference proteome</keyword>
<evidence type="ECO:0000313" key="3">
    <source>
        <dbReference type="Proteomes" id="UP000297422"/>
    </source>
</evidence>
<dbReference type="EMBL" id="RQGT01000037">
    <property type="protein sequence ID" value="TGM18775.1"/>
    <property type="molecule type" value="Genomic_DNA"/>
</dbReference>
<feature type="region of interest" description="Disordered" evidence="1">
    <location>
        <begin position="75"/>
        <end position="106"/>
    </location>
</feature>
<feature type="compositionally biased region" description="Basic residues" evidence="1">
    <location>
        <begin position="97"/>
        <end position="106"/>
    </location>
</feature>
<sequence>MAKRKKSEHVGNSRPRPLTAKQLKESSEGIFLRYLLKESLMRYREARKLERDRKIIYPETTSILRDCERLIRTLRKEAGRGKNSTSEKQESPEPIIKPRKKSGLIG</sequence>
<evidence type="ECO:0008006" key="4">
    <source>
        <dbReference type="Google" id="ProtNLM"/>
    </source>
</evidence>
<organism evidence="2 3">
    <name type="scientific">Leptospira stimsonii</name>
    <dbReference type="NCBI Taxonomy" id="2202203"/>
    <lineage>
        <taxon>Bacteria</taxon>
        <taxon>Pseudomonadati</taxon>
        <taxon>Spirochaetota</taxon>
        <taxon>Spirochaetia</taxon>
        <taxon>Leptospirales</taxon>
        <taxon>Leptospiraceae</taxon>
        <taxon>Leptospira</taxon>
    </lineage>
</organism>